<comment type="caution">
    <text evidence="3">The sequence shown here is derived from an EMBL/GenBank/DDBJ whole genome shotgun (WGS) entry which is preliminary data.</text>
</comment>
<dbReference type="Pfam" id="PF02604">
    <property type="entry name" value="PhdYeFM_antitox"/>
    <property type="match status" value="1"/>
</dbReference>
<comment type="similarity">
    <text evidence="1 2">Belongs to the phD/YefM antitoxin family.</text>
</comment>
<dbReference type="AlphaFoldDB" id="A0A6A7ZDV4"/>
<dbReference type="Proteomes" id="UP000466863">
    <property type="component" value="Unassembled WGS sequence"/>
</dbReference>
<dbReference type="InterPro" id="IPR006442">
    <property type="entry name" value="Antitoxin_Phd/YefM"/>
</dbReference>
<accession>A0A6A7ZDV4</accession>
<comment type="function">
    <text evidence="2">Antitoxin component of a type II toxin-antitoxin (TA) system.</text>
</comment>
<name>A0A6A7ZDV4_9PSED</name>
<organism evidence="3 4">
    <name type="scientific">Pseudomonas helleri</name>
    <dbReference type="NCBI Taxonomy" id="1608996"/>
    <lineage>
        <taxon>Bacteria</taxon>
        <taxon>Pseudomonadati</taxon>
        <taxon>Pseudomonadota</taxon>
        <taxon>Gammaproteobacteria</taxon>
        <taxon>Pseudomonadales</taxon>
        <taxon>Pseudomonadaceae</taxon>
        <taxon>Pseudomonas</taxon>
    </lineage>
</organism>
<protein>
    <recommendedName>
        <fullName evidence="2">Antitoxin</fullName>
    </recommendedName>
</protein>
<dbReference type="RefSeq" id="WP_153334346.1">
    <property type="nucleotide sequence ID" value="NZ_CP181271.1"/>
</dbReference>
<proteinExistence type="inferred from homology"/>
<dbReference type="EMBL" id="WIVV01000191">
    <property type="protein sequence ID" value="MQU45734.1"/>
    <property type="molecule type" value="Genomic_DNA"/>
</dbReference>
<sequence length="72" mass="7975">MQNICAEWCVSISQFKKNPCAVMKSAQGSAVAVLNRNRVMGYLISAQVFEAMIERLADVERADLVTVRGQDL</sequence>
<gene>
    <name evidence="3" type="ORF">GHO28_24995</name>
</gene>
<reference evidence="3 4" key="1">
    <citation type="submission" date="2019-10" db="EMBL/GenBank/DDBJ databases">
        <title>Evaluation of single-gene subtyping targets for Pseudomonas.</title>
        <authorList>
            <person name="Reichler S.J."/>
            <person name="Orsi R.H."/>
            <person name="Wiedmann M."/>
            <person name="Martin N.H."/>
            <person name="Murphy S.I."/>
        </authorList>
    </citation>
    <scope>NUCLEOTIDE SEQUENCE [LARGE SCALE GENOMIC DNA]</scope>
    <source>
        <strain evidence="3 4">FSL R10-1876</strain>
    </source>
</reference>
<evidence type="ECO:0000256" key="1">
    <source>
        <dbReference type="ARBA" id="ARBA00009981"/>
    </source>
</evidence>
<dbReference type="InterPro" id="IPR036165">
    <property type="entry name" value="YefM-like_sf"/>
</dbReference>
<dbReference type="SUPFAM" id="SSF143120">
    <property type="entry name" value="YefM-like"/>
    <property type="match status" value="1"/>
</dbReference>
<evidence type="ECO:0000313" key="3">
    <source>
        <dbReference type="EMBL" id="MQU45734.1"/>
    </source>
</evidence>
<evidence type="ECO:0000313" key="4">
    <source>
        <dbReference type="Proteomes" id="UP000466863"/>
    </source>
</evidence>
<evidence type="ECO:0000256" key="2">
    <source>
        <dbReference type="RuleBase" id="RU362080"/>
    </source>
</evidence>